<dbReference type="EMBL" id="JARJLM010000180">
    <property type="protein sequence ID" value="MDF3833400.1"/>
    <property type="molecule type" value="Genomic_DNA"/>
</dbReference>
<dbReference type="Gene3D" id="3.40.50.12370">
    <property type="match status" value="1"/>
</dbReference>
<reference evidence="3 4" key="1">
    <citation type="submission" date="2023-03" db="EMBL/GenBank/DDBJ databases">
        <title>Draft assemblies of triclosan tolerant bacteria isolated from returned activated sludge.</title>
        <authorList>
            <person name="Van Hamelsveld S."/>
        </authorList>
    </citation>
    <scope>NUCLEOTIDE SEQUENCE [LARGE SCALE GENOMIC DNA]</scope>
    <source>
        <strain evidence="3 4">GW210010_S58</strain>
    </source>
</reference>
<dbReference type="PANTHER" id="PTHR46268:SF15">
    <property type="entry name" value="UNIVERSAL STRESS PROTEIN HP_0031"/>
    <property type="match status" value="1"/>
</dbReference>
<evidence type="ECO:0000313" key="3">
    <source>
        <dbReference type="EMBL" id="MDF3833400.1"/>
    </source>
</evidence>
<name>A0ABT6ALC4_9BURK</name>
<organism evidence="3 4">
    <name type="scientific">Cupriavidus basilensis</name>
    <dbReference type="NCBI Taxonomy" id="68895"/>
    <lineage>
        <taxon>Bacteria</taxon>
        <taxon>Pseudomonadati</taxon>
        <taxon>Pseudomonadota</taxon>
        <taxon>Betaproteobacteria</taxon>
        <taxon>Burkholderiales</taxon>
        <taxon>Burkholderiaceae</taxon>
        <taxon>Cupriavidus</taxon>
    </lineage>
</organism>
<evidence type="ECO:0000259" key="2">
    <source>
        <dbReference type="Pfam" id="PF00582"/>
    </source>
</evidence>
<dbReference type="RefSeq" id="WP_276264756.1">
    <property type="nucleotide sequence ID" value="NZ_JARJLM010000180.1"/>
</dbReference>
<feature type="domain" description="UspA" evidence="2">
    <location>
        <begin position="155"/>
        <end position="276"/>
    </location>
</feature>
<dbReference type="InterPro" id="IPR006015">
    <property type="entry name" value="Universal_stress_UspA"/>
</dbReference>
<dbReference type="PRINTS" id="PR01438">
    <property type="entry name" value="UNVRSLSTRESS"/>
</dbReference>
<keyword evidence="4" id="KW-1185">Reference proteome</keyword>
<dbReference type="Proteomes" id="UP001216674">
    <property type="component" value="Unassembled WGS sequence"/>
</dbReference>
<protein>
    <submittedName>
        <fullName evidence="3">Universal stress protein</fullName>
    </submittedName>
</protein>
<comment type="caution">
    <text evidence="3">The sequence shown here is derived from an EMBL/GenBank/DDBJ whole genome shotgun (WGS) entry which is preliminary data.</text>
</comment>
<dbReference type="InterPro" id="IPR006016">
    <property type="entry name" value="UspA"/>
</dbReference>
<dbReference type="Pfam" id="PF00582">
    <property type="entry name" value="Usp"/>
    <property type="match status" value="1"/>
</dbReference>
<comment type="similarity">
    <text evidence="1">Belongs to the universal stress protein A family.</text>
</comment>
<accession>A0ABT6ALC4</accession>
<dbReference type="SUPFAM" id="SSF52402">
    <property type="entry name" value="Adenine nucleotide alpha hydrolases-like"/>
    <property type="match status" value="2"/>
</dbReference>
<dbReference type="PANTHER" id="PTHR46268">
    <property type="entry name" value="STRESS RESPONSE PROTEIN NHAX"/>
    <property type="match status" value="1"/>
</dbReference>
<dbReference type="CDD" id="cd00293">
    <property type="entry name" value="USP-like"/>
    <property type="match status" value="1"/>
</dbReference>
<evidence type="ECO:0000313" key="4">
    <source>
        <dbReference type="Proteomes" id="UP001216674"/>
    </source>
</evidence>
<gene>
    <name evidence="3" type="ORF">P3W85_10620</name>
</gene>
<evidence type="ECO:0000256" key="1">
    <source>
        <dbReference type="ARBA" id="ARBA00008791"/>
    </source>
</evidence>
<sequence>MSYATIMVLLDPSRRSHHRLEVAAQLAATHHAALIGMIASQRPDPAWVYRLPDGVRYLADIRARHQQDCEVVRRAFDRATEALPIAAKWHAFDGHPLAIGQREARLADLLVVGQDDPADPAAFVAQDFVESIVLGSGRPVLAIPRVGRFAAIGSRVLVCWDGGREAARAILDALPLLRKARAVTLACCAAAGNSDDEWSAPPEYAVSWLVAHGVSADVQHLAPAARADIGERLLSAAADVQADLIVAGAYGHSRFRELVLGGVTRTLLDCMTVPVLFSH</sequence>
<proteinExistence type="inferred from homology"/>